<reference evidence="5" key="1">
    <citation type="journal article" date="2019" name="Int. J. Syst. Evol. Microbiol.">
        <title>The Global Catalogue of Microorganisms (GCM) 10K type strain sequencing project: providing services to taxonomists for standard genome sequencing and annotation.</title>
        <authorList>
            <consortium name="The Broad Institute Genomics Platform"/>
            <consortium name="The Broad Institute Genome Sequencing Center for Infectious Disease"/>
            <person name="Wu L."/>
            <person name="Ma J."/>
        </authorList>
    </citation>
    <scope>NUCLEOTIDE SEQUENCE [LARGE SCALE GENOMIC DNA]</scope>
    <source>
        <strain evidence="5">KLKA75</strain>
    </source>
</reference>
<name>A0ABV9U2S2_9ACTN</name>
<dbReference type="InterPro" id="IPR023213">
    <property type="entry name" value="CAT-like_dom_sf"/>
</dbReference>
<dbReference type="SUPFAM" id="SSF47005">
    <property type="entry name" value="Peripheral subunit-binding domain of 2-oxo acid dehydrogenase complex"/>
    <property type="match status" value="1"/>
</dbReference>
<evidence type="ECO:0000313" key="4">
    <source>
        <dbReference type="EMBL" id="MFC4910189.1"/>
    </source>
</evidence>
<dbReference type="Gene3D" id="3.30.559.10">
    <property type="entry name" value="Chloramphenicol acetyltransferase-like domain"/>
    <property type="match status" value="1"/>
</dbReference>
<dbReference type="Gene3D" id="4.10.320.10">
    <property type="entry name" value="E3-binding domain"/>
    <property type="match status" value="1"/>
</dbReference>
<dbReference type="InterPro" id="IPR004167">
    <property type="entry name" value="PSBD"/>
</dbReference>
<comment type="caution">
    <text evidence="4">The sequence shown here is derived from an EMBL/GenBank/DDBJ whole genome shotgun (WGS) entry which is preliminary data.</text>
</comment>
<dbReference type="Proteomes" id="UP001595872">
    <property type="component" value="Unassembled WGS sequence"/>
</dbReference>
<sequence length="118" mass="12281">MRRPARDRGLRLADIVPTGADGLITRADVLRAAAAIAKPGTPSAQGERRTPLNGFRKSVAASLSRGRREVPEATVGVNVDATALWEMGESRRTPTDPGPGCSLTSPASSSPDCAGNRC</sequence>
<accession>A0ABV9U2S2</accession>
<comment type="similarity">
    <text evidence="1">Belongs to the 2-oxoacid dehydrogenase family.</text>
</comment>
<dbReference type="EMBL" id="JBHSIT010000006">
    <property type="protein sequence ID" value="MFC4910189.1"/>
    <property type="molecule type" value="Genomic_DNA"/>
</dbReference>
<dbReference type="RefSeq" id="WP_378258292.1">
    <property type="nucleotide sequence ID" value="NZ_JBHSIT010000006.1"/>
</dbReference>
<proteinExistence type="inferred from homology"/>
<evidence type="ECO:0000256" key="2">
    <source>
        <dbReference type="SAM" id="MobiDB-lite"/>
    </source>
</evidence>
<dbReference type="SUPFAM" id="SSF52777">
    <property type="entry name" value="CoA-dependent acyltransferases"/>
    <property type="match status" value="1"/>
</dbReference>
<evidence type="ECO:0000259" key="3">
    <source>
        <dbReference type="PROSITE" id="PS51826"/>
    </source>
</evidence>
<dbReference type="Pfam" id="PF02817">
    <property type="entry name" value="E3_binding"/>
    <property type="match status" value="1"/>
</dbReference>
<dbReference type="PROSITE" id="PS51826">
    <property type="entry name" value="PSBD"/>
    <property type="match status" value="1"/>
</dbReference>
<keyword evidence="5" id="KW-1185">Reference proteome</keyword>
<gene>
    <name evidence="4" type="ORF">ACFPCY_22935</name>
</gene>
<evidence type="ECO:0000256" key="1">
    <source>
        <dbReference type="ARBA" id="ARBA00007317"/>
    </source>
</evidence>
<feature type="domain" description="Peripheral subunit-binding (PSBD)" evidence="3">
    <location>
        <begin position="1"/>
        <end position="33"/>
    </location>
</feature>
<dbReference type="InterPro" id="IPR036625">
    <property type="entry name" value="E3-bd_dom_sf"/>
</dbReference>
<evidence type="ECO:0000313" key="5">
    <source>
        <dbReference type="Proteomes" id="UP001595872"/>
    </source>
</evidence>
<organism evidence="4 5">
    <name type="scientific">Actinomadura gamaensis</name>
    <dbReference type="NCBI Taxonomy" id="1763541"/>
    <lineage>
        <taxon>Bacteria</taxon>
        <taxon>Bacillati</taxon>
        <taxon>Actinomycetota</taxon>
        <taxon>Actinomycetes</taxon>
        <taxon>Streptosporangiales</taxon>
        <taxon>Thermomonosporaceae</taxon>
        <taxon>Actinomadura</taxon>
    </lineage>
</organism>
<feature type="compositionally biased region" description="Polar residues" evidence="2">
    <location>
        <begin position="102"/>
        <end position="111"/>
    </location>
</feature>
<protein>
    <submittedName>
        <fullName evidence="4">E3 binding domain-containing protein</fullName>
    </submittedName>
</protein>
<feature type="region of interest" description="Disordered" evidence="2">
    <location>
        <begin position="86"/>
        <end position="118"/>
    </location>
</feature>